<keyword evidence="1 4" id="KW-0378">Hydrolase</keyword>
<dbReference type="InterPro" id="IPR016035">
    <property type="entry name" value="Acyl_Trfase/lysoPLipase"/>
</dbReference>
<feature type="active site" description="Nucleophile" evidence="4">
    <location>
        <position position="43"/>
    </location>
</feature>
<feature type="short sequence motif" description="GXGXXG" evidence="4">
    <location>
        <begin position="10"/>
        <end position="15"/>
    </location>
</feature>
<evidence type="ECO:0000256" key="3">
    <source>
        <dbReference type="ARBA" id="ARBA00023098"/>
    </source>
</evidence>
<dbReference type="PANTHER" id="PTHR14226:SF57">
    <property type="entry name" value="BLR7027 PROTEIN"/>
    <property type="match status" value="1"/>
</dbReference>
<organism evidence="6 7">
    <name type="scientific">Billgrantia pellis</name>
    <dbReference type="NCBI Taxonomy" id="2606936"/>
    <lineage>
        <taxon>Bacteria</taxon>
        <taxon>Pseudomonadati</taxon>
        <taxon>Pseudomonadota</taxon>
        <taxon>Gammaproteobacteria</taxon>
        <taxon>Oceanospirillales</taxon>
        <taxon>Halomonadaceae</taxon>
        <taxon>Billgrantia</taxon>
    </lineage>
</organism>
<keyword evidence="3 4" id="KW-0443">Lipid metabolism</keyword>
<evidence type="ECO:0000259" key="5">
    <source>
        <dbReference type="PROSITE" id="PS51635"/>
    </source>
</evidence>
<comment type="caution">
    <text evidence="4">Lacks conserved residue(s) required for the propagation of feature annotation.</text>
</comment>
<keyword evidence="2 4" id="KW-0442">Lipid degradation</keyword>
<gene>
    <name evidence="6" type="ORF">F0A17_05800</name>
</gene>
<dbReference type="SUPFAM" id="SSF52151">
    <property type="entry name" value="FabD/lysophospholipase-like"/>
    <property type="match status" value="1"/>
</dbReference>
<protein>
    <recommendedName>
        <fullName evidence="5">PNPLA domain-containing protein</fullName>
    </recommendedName>
</protein>
<dbReference type="AlphaFoldDB" id="A0A7V7G5G9"/>
<dbReference type="Proteomes" id="UP000486760">
    <property type="component" value="Unassembled WGS sequence"/>
</dbReference>
<dbReference type="GO" id="GO:0016042">
    <property type="term" value="P:lipid catabolic process"/>
    <property type="evidence" value="ECO:0007669"/>
    <property type="project" value="UniProtKB-UniRule"/>
</dbReference>
<evidence type="ECO:0000256" key="4">
    <source>
        <dbReference type="PROSITE-ProRule" id="PRU01161"/>
    </source>
</evidence>
<evidence type="ECO:0000256" key="2">
    <source>
        <dbReference type="ARBA" id="ARBA00022963"/>
    </source>
</evidence>
<dbReference type="InterPro" id="IPR050301">
    <property type="entry name" value="NTE"/>
</dbReference>
<keyword evidence="7" id="KW-1185">Reference proteome</keyword>
<dbReference type="RefSeq" id="WP_149327392.1">
    <property type="nucleotide sequence ID" value="NZ_VTPY01000002.1"/>
</dbReference>
<evidence type="ECO:0000256" key="1">
    <source>
        <dbReference type="ARBA" id="ARBA00022801"/>
    </source>
</evidence>
<dbReference type="PANTHER" id="PTHR14226">
    <property type="entry name" value="NEUROPATHY TARGET ESTERASE/SWISS CHEESE D.MELANOGASTER"/>
    <property type="match status" value="1"/>
</dbReference>
<dbReference type="InterPro" id="IPR002641">
    <property type="entry name" value="PNPLA_dom"/>
</dbReference>
<dbReference type="GO" id="GO:0016787">
    <property type="term" value="F:hydrolase activity"/>
    <property type="evidence" value="ECO:0007669"/>
    <property type="project" value="UniProtKB-UniRule"/>
</dbReference>
<accession>A0A7V7G5G9</accession>
<proteinExistence type="predicted"/>
<feature type="active site" description="Proton acceptor" evidence="4">
    <location>
        <position position="201"/>
    </location>
</feature>
<feature type="short sequence motif" description="GXSXG" evidence="4">
    <location>
        <begin position="41"/>
        <end position="45"/>
    </location>
</feature>
<sequence length="319" mass="35607">MERILLVLNGGGALGAYQCGVYRTLVRHLGAEGLRRTTIVGASIGAVNGFLIAAHHHRPDKGLKVLERFWREVAQPSVPFLPFPETRSWRLNATLTGLLWGNPPIFHGVPGGFLAGLAWYPAMAGYDNRSLVETVRRYATHYSPEDETSPRLLIRAIDIAAAAPTWFDSDEQPIVPSMTGASSAIPLLFQPGWHEGRAYWDGDVWHQGLLLPALRRLLGEAPEQRLHAITVELFRRSAGKPSGFGQSLDHFRRLFLGARSDDEAEEATERYPSLRLTRIRRAPHPGEEASLWLMDWGSDRLAYLLEQGEKDAERALRGH</sequence>
<dbReference type="Gene3D" id="3.40.1090.10">
    <property type="entry name" value="Cytosolic phospholipase A2 catalytic domain"/>
    <property type="match status" value="1"/>
</dbReference>
<feature type="domain" description="PNPLA" evidence="5">
    <location>
        <begin position="6"/>
        <end position="214"/>
    </location>
</feature>
<evidence type="ECO:0000313" key="7">
    <source>
        <dbReference type="Proteomes" id="UP000486760"/>
    </source>
</evidence>
<dbReference type="Pfam" id="PF01734">
    <property type="entry name" value="Patatin"/>
    <property type="match status" value="1"/>
</dbReference>
<dbReference type="EMBL" id="VTPY01000002">
    <property type="protein sequence ID" value="KAA0013854.1"/>
    <property type="molecule type" value="Genomic_DNA"/>
</dbReference>
<reference evidence="6 7" key="1">
    <citation type="submission" date="2019-08" db="EMBL/GenBank/DDBJ databases">
        <title>Bioinformatics analysis of the strain L3 and L5.</title>
        <authorList>
            <person name="Li X."/>
        </authorList>
    </citation>
    <scope>NUCLEOTIDE SEQUENCE [LARGE SCALE GENOMIC DNA]</scope>
    <source>
        <strain evidence="6 7">L5</strain>
    </source>
</reference>
<evidence type="ECO:0000313" key="6">
    <source>
        <dbReference type="EMBL" id="KAA0013854.1"/>
    </source>
</evidence>
<name>A0A7V7G5G9_9GAMM</name>
<dbReference type="PROSITE" id="PS51635">
    <property type="entry name" value="PNPLA"/>
    <property type="match status" value="1"/>
</dbReference>
<comment type="caution">
    <text evidence="6">The sequence shown here is derived from an EMBL/GenBank/DDBJ whole genome shotgun (WGS) entry which is preliminary data.</text>
</comment>